<dbReference type="PANTHER" id="PTHR33446">
    <property type="entry name" value="PROTEIN TONB-RELATED"/>
    <property type="match status" value="1"/>
</dbReference>
<dbReference type="InterPro" id="IPR006260">
    <property type="entry name" value="TonB/TolA_C"/>
</dbReference>
<accession>A0ABU7IAT4</accession>
<dbReference type="Gene3D" id="3.30.1150.10">
    <property type="match status" value="1"/>
</dbReference>
<protein>
    <submittedName>
        <fullName evidence="12">TonB family protein</fullName>
    </submittedName>
</protein>
<feature type="chain" id="PRO_5045254821" evidence="10">
    <location>
        <begin position="19"/>
        <end position="291"/>
    </location>
</feature>
<dbReference type="Pfam" id="PF03544">
    <property type="entry name" value="TonB_C"/>
    <property type="match status" value="1"/>
</dbReference>
<feature type="signal peptide" evidence="10">
    <location>
        <begin position="1"/>
        <end position="18"/>
    </location>
</feature>
<evidence type="ECO:0000256" key="9">
    <source>
        <dbReference type="ARBA" id="ARBA00023136"/>
    </source>
</evidence>
<dbReference type="SUPFAM" id="SSF82185">
    <property type="entry name" value="Histone H3 K4-specific methyltransferase SET7/9 N-terminal domain"/>
    <property type="match status" value="1"/>
</dbReference>
<sequence>MKKLLLLVLLLYVKSMSAQTDTAYAYVDANYKAVKGWNEATYYYKAYKKDSTSYILSVHNRAGQLQKREIYLDAGLTIKNGQSVVYKNGKPTYKGIYINNEREGIFVSYDTLGNVLRTESYQRDTLNGPYTFYWPNATIQETGNYRKGKKAGEWILQYENGKPAIIEKFTDYGDSYSKTSFDESGKETTLDQIEAPPSFPGGIDKFYMFLARNVKYPRDAAEQHIEGEVRMSFLVTETGAIENVKVERGYHPSLDAEALRVMKLSPKWTPGKLFGKPARVIYSIPIRFSLR</sequence>
<evidence type="ECO:0000259" key="11">
    <source>
        <dbReference type="PROSITE" id="PS52015"/>
    </source>
</evidence>
<keyword evidence="5" id="KW-0997">Cell inner membrane</keyword>
<dbReference type="PROSITE" id="PS52015">
    <property type="entry name" value="TONB_CTD"/>
    <property type="match status" value="1"/>
</dbReference>
<keyword evidence="4" id="KW-1003">Cell membrane</keyword>
<evidence type="ECO:0000313" key="12">
    <source>
        <dbReference type="EMBL" id="MEE1946576.1"/>
    </source>
</evidence>
<gene>
    <name evidence="12" type="ORF">VRU48_15730</name>
</gene>
<keyword evidence="7" id="KW-0653">Protein transport</keyword>
<reference evidence="12 13" key="1">
    <citation type="submission" date="2024-01" db="EMBL/GenBank/DDBJ databases">
        <title>Pedobacter sp. nov., isolated from fresh soil.</title>
        <authorList>
            <person name="Le N.T.T."/>
        </authorList>
    </citation>
    <scope>NUCLEOTIDE SEQUENCE [LARGE SCALE GENOMIC DNA]</scope>
    <source>
        <strain evidence="12 13">KR3-3</strain>
    </source>
</reference>
<keyword evidence="8" id="KW-1133">Transmembrane helix</keyword>
<dbReference type="PANTHER" id="PTHR33446:SF2">
    <property type="entry name" value="PROTEIN TONB"/>
    <property type="match status" value="1"/>
</dbReference>
<comment type="caution">
    <text evidence="12">The sequence shown here is derived from an EMBL/GenBank/DDBJ whole genome shotgun (WGS) entry which is preliminary data.</text>
</comment>
<dbReference type="Gene3D" id="3.90.930.1">
    <property type="match status" value="1"/>
</dbReference>
<evidence type="ECO:0000256" key="3">
    <source>
        <dbReference type="ARBA" id="ARBA00022448"/>
    </source>
</evidence>
<feature type="domain" description="TonB C-terminal" evidence="11">
    <location>
        <begin position="201"/>
        <end position="291"/>
    </location>
</feature>
<dbReference type="SUPFAM" id="SSF74653">
    <property type="entry name" value="TolA/TonB C-terminal domain"/>
    <property type="match status" value="1"/>
</dbReference>
<keyword evidence="9" id="KW-0472">Membrane</keyword>
<dbReference type="Proteomes" id="UP001336835">
    <property type="component" value="Unassembled WGS sequence"/>
</dbReference>
<organism evidence="12 13">
    <name type="scientific">Pedobacter albus</name>
    <dbReference type="NCBI Taxonomy" id="3113905"/>
    <lineage>
        <taxon>Bacteria</taxon>
        <taxon>Pseudomonadati</taxon>
        <taxon>Bacteroidota</taxon>
        <taxon>Sphingobacteriia</taxon>
        <taxon>Sphingobacteriales</taxon>
        <taxon>Sphingobacteriaceae</taxon>
        <taxon>Pedobacter</taxon>
    </lineage>
</organism>
<keyword evidence="13" id="KW-1185">Reference proteome</keyword>
<keyword evidence="10" id="KW-0732">Signal</keyword>
<evidence type="ECO:0000256" key="6">
    <source>
        <dbReference type="ARBA" id="ARBA00022692"/>
    </source>
</evidence>
<proteinExistence type="inferred from homology"/>
<dbReference type="RefSeq" id="WP_330108878.1">
    <property type="nucleotide sequence ID" value="NZ_JAZDQT010000003.1"/>
</dbReference>
<comment type="subcellular location">
    <subcellularLocation>
        <location evidence="1">Cell inner membrane</location>
        <topology evidence="1">Single-pass membrane protein</topology>
        <orientation evidence="1">Periplasmic side</orientation>
    </subcellularLocation>
</comment>
<keyword evidence="6" id="KW-0812">Transmembrane</keyword>
<evidence type="ECO:0000256" key="5">
    <source>
        <dbReference type="ARBA" id="ARBA00022519"/>
    </source>
</evidence>
<evidence type="ECO:0000256" key="1">
    <source>
        <dbReference type="ARBA" id="ARBA00004383"/>
    </source>
</evidence>
<dbReference type="InterPro" id="IPR051045">
    <property type="entry name" value="TonB-dependent_transducer"/>
</dbReference>
<evidence type="ECO:0000256" key="2">
    <source>
        <dbReference type="ARBA" id="ARBA00006555"/>
    </source>
</evidence>
<name>A0ABU7IAT4_9SPHI</name>
<dbReference type="NCBIfam" id="TIGR01352">
    <property type="entry name" value="tonB_Cterm"/>
    <property type="match status" value="1"/>
</dbReference>
<evidence type="ECO:0000256" key="7">
    <source>
        <dbReference type="ARBA" id="ARBA00022927"/>
    </source>
</evidence>
<dbReference type="EMBL" id="JAZDQT010000003">
    <property type="protein sequence ID" value="MEE1946576.1"/>
    <property type="molecule type" value="Genomic_DNA"/>
</dbReference>
<dbReference type="InterPro" id="IPR037682">
    <property type="entry name" value="TonB_C"/>
</dbReference>
<evidence type="ECO:0000256" key="4">
    <source>
        <dbReference type="ARBA" id="ARBA00022475"/>
    </source>
</evidence>
<comment type="similarity">
    <text evidence="2">Belongs to the TonB family.</text>
</comment>
<evidence type="ECO:0000256" key="8">
    <source>
        <dbReference type="ARBA" id="ARBA00022989"/>
    </source>
</evidence>
<evidence type="ECO:0000256" key="10">
    <source>
        <dbReference type="SAM" id="SignalP"/>
    </source>
</evidence>
<evidence type="ECO:0000313" key="13">
    <source>
        <dbReference type="Proteomes" id="UP001336835"/>
    </source>
</evidence>
<keyword evidence="3" id="KW-0813">Transport</keyword>